<evidence type="ECO:0000313" key="3">
    <source>
        <dbReference type="Proteomes" id="UP001629274"/>
    </source>
</evidence>
<accession>A0ABW9BIW6</accession>
<evidence type="ECO:0000259" key="1">
    <source>
        <dbReference type="Pfam" id="PF08722"/>
    </source>
</evidence>
<dbReference type="Pfam" id="PF08722">
    <property type="entry name" value="Tn7_TnsA-like_N"/>
    <property type="match status" value="1"/>
</dbReference>
<dbReference type="InterPro" id="IPR011335">
    <property type="entry name" value="Restrct_endonuc-II-like"/>
</dbReference>
<comment type="caution">
    <text evidence="2">The sequence shown here is derived from an EMBL/GenBank/DDBJ whole genome shotgun (WGS) entry which is preliminary data.</text>
</comment>
<keyword evidence="2" id="KW-0540">Nuclease</keyword>
<sequence length="320" mass="36628">MKLETVYTSYGDRKSKLKSALGTAASEWHDPNFEYDEDVEPTVAPKVKTGFQIFDLKPPYPAPSLSKLPKRDAFGWPHGDEYTPLLKARTPSMSTRAVMPGFKLERLHQALSTAELRVLTKLAFHPGILDFREQYGIVDEKAFWRAELNGKRMQRSKLMTIDVIVTYFCPRELKLKYHAISVKARGYIPDEKDLRREERERKAMEERGWTWELIIGDEVSMVEFGNLQLLMGFAVHHHLPSLYSVAESFAKVVIRCSNRGSLDAVLLRVARNIGISLDDAYVRFSASVAYGFLAIDHRYDLRPANRLELIRTGRHAIPES</sequence>
<protein>
    <submittedName>
        <fullName evidence="2">TnsA endonuclease N-terminal domain-containing protein</fullName>
    </submittedName>
</protein>
<keyword evidence="2" id="KW-0378">Hydrolase</keyword>
<dbReference type="InterPro" id="IPR014833">
    <property type="entry name" value="TnsA_N"/>
</dbReference>
<dbReference type="EMBL" id="JAQQDR010000006">
    <property type="protein sequence ID" value="MFM0239835.1"/>
    <property type="molecule type" value="Genomic_DNA"/>
</dbReference>
<keyword evidence="3" id="KW-1185">Reference proteome</keyword>
<dbReference type="GO" id="GO:0004519">
    <property type="term" value="F:endonuclease activity"/>
    <property type="evidence" value="ECO:0007669"/>
    <property type="project" value="UniProtKB-KW"/>
</dbReference>
<dbReference type="InterPro" id="IPR011856">
    <property type="entry name" value="tRNA_endonuc-like_dom_sf"/>
</dbReference>
<name>A0ABW9BIW6_9BURK</name>
<gene>
    <name evidence="2" type="ORF">PQR03_17050</name>
</gene>
<dbReference type="Proteomes" id="UP001629274">
    <property type="component" value="Unassembled WGS sequence"/>
</dbReference>
<evidence type="ECO:0000313" key="2">
    <source>
        <dbReference type="EMBL" id="MFM0239835.1"/>
    </source>
</evidence>
<organism evidence="2 3">
    <name type="scientific">Paraburkholderia phytofirmans</name>
    <dbReference type="NCBI Taxonomy" id="261302"/>
    <lineage>
        <taxon>Bacteria</taxon>
        <taxon>Pseudomonadati</taxon>
        <taxon>Pseudomonadota</taxon>
        <taxon>Betaproteobacteria</taxon>
        <taxon>Burkholderiales</taxon>
        <taxon>Burkholderiaceae</taxon>
        <taxon>Paraburkholderia</taxon>
    </lineage>
</organism>
<reference evidence="2 3" key="1">
    <citation type="journal article" date="2024" name="Chem. Sci.">
        <title>Discovery of megapolipeptins by genome mining of a Burkholderiales bacteria collection.</title>
        <authorList>
            <person name="Paulo B.S."/>
            <person name="Recchia M.J.J."/>
            <person name="Lee S."/>
            <person name="Fergusson C.H."/>
            <person name="Romanowski S.B."/>
            <person name="Hernandez A."/>
            <person name="Krull N."/>
            <person name="Liu D.Y."/>
            <person name="Cavanagh H."/>
            <person name="Bos A."/>
            <person name="Gray C.A."/>
            <person name="Murphy B.T."/>
            <person name="Linington R.G."/>
            <person name="Eustaquio A.S."/>
        </authorList>
    </citation>
    <scope>NUCLEOTIDE SEQUENCE [LARGE SCALE GENOMIC DNA]</scope>
    <source>
        <strain evidence="2 3">RL17-351-BIE-A</strain>
    </source>
</reference>
<dbReference type="RefSeq" id="WP_408262461.1">
    <property type="nucleotide sequence ID" value="NZ_JAQQCK010000006.1"/>
</dbReference>
<dbReference type="SUPFAM" id="SSF52980">
    <property type="entry name" value="Restriction endonuclease-like"/>
    <property type="match status" value="1"/>
</dbReference>
<keyword evidence="2" id="KW-0255">Endonuclease</keyword>
<proteinExistence type="predicted"/>
<dbReference type="Gene3D" id="3.40.1350.10">
    <property type="match status" value="1"/>
</dbReference>
<feature type="domain" description="TnsA endonuclease N-terminal" evidence="1">
    <location>
        <begin position="126"/>
        <end position="214"/>
    </location>
</feature>